<sequence>MTFVRIFYQFIDAVILQCFNDGLTAIQAEKKIIETEGINIKLSIIEHRFKESDDLILQCFNDGLTGIDVEKKIKETEGINILLSTIQRRHDEWEKYTNSLANLLNSKEGSSSANQGNQKNFTKYIFYYKEN</sequence>
<protein>
    <submittedName>
        <fullName evidence="1">Uncharacterized protein</fullName>
    </submittedName>
</protein>
<proteinExistence type="predicted"/>
<organism evidence="1 2">
    <name type="scientific">Meloidogyne enterolobii</name>
    <name type="common">Root-knot nematode worm</name>
    <name type="synonym">Meloidogyne mayaguensis</name>
    <dbReference type="NCBI Taxonomy" id="390850"/>
    <lineage>
        <taxon>Eukaryota</taxon>
        <taxon>Metazoa</taxon>
        <taxon>Ecdysozoa</taxon>
        <taxon>Nematoda</taxon>
        <taxon>Chromadorea</taxon>
        <taxon>Rhabditida</taxon>
        <taxon>Tylenchina</taxon>
        <taxon>Tylenchomorpha</taxon>
        <taxon>Tylenchoidea</taxon>
        <taxon>Meloidogynidae</taxon>
        <taxon>Meloidogyninae</taxon>
        <taxon>Meloidogyne</taxon>
    </lineage>
</organism>
<dbReference type="Proteomes" id="UP001497535">
    <property type="component" value="Unassembled WGS sequence"/>
</dbReference>
<evidence type="ECO:0000313" key="1">
    <source>
        <dbReference type="EMBL" id="CAK5088767.1"/>
    </source>
</evidence>
<gene>
    <name evidence="1" type="ORF">MENTE1834_LOCUS36444</name>
</gene>
<dbReference type="EMBL" id="CAVMJV010000074">
    <property type="protein sequence ID" value="CAK5088767.1"/>
    <property type="molecule type" value="Genomic_DNA"/>
</dbReference>
<name>A0ACB1AB67_MELEN</name>
<accession>A0ACB1AB67</accession>
<comment type="caution">
    <text evidence="1">The sequence shown here is derived from an EMBL/GenBank/DDBJ whole genome shotgun (WGS) entry which is preliminary data.</text>
</comment>
<reference evidence="1" key="1">
    <citation type="submission" date="2023-11" db="EMBL/GenBank/DDBJ databases">
        <authorList>
            <person name="Poullet M."/>
        </authorList>
    </citation>
    <scope>NUCLEOTIDE SEQUENCE</scope>
    <source>
        <strain evidence="1">E1834</strain>
    </source>
</reference>
<keyword evidence="2" id="KW-1185">Reference proteome</keyword>
<evidence type="ECO:0000313" key="2">
    <source>
        <dbReference type="Proteomes" id="UP001497535"/>
    </source>
</evidence>